<evidence type="ECO:0000313" key="1">
    <source>
        <dbReference type="EMBL" id="QOY89431.1"/>
    </source>
</evidence>
<dbReference type="KEGG" id="pfer:IRI77_05610"/>
<dbReference type="RefSeq" id="WP_194451093.1">
    <property type="nucleotide sequence ID" value="NZ_CP063849.1"/>
</dbReference>
<protein>
    <submittedName>
        <fullName evidence="1">Uncharacterized protein</fullName>
    </submittedName>
</protein>
<name>A0A7S7NTA4_PALFE</name>
<organism evidence="1 2">
    <name type="scientific">Paludibaculum fermentans</name>
    <dbReference type="NCBI Taxonomy" id="1473598"/>
    <lineage>
        <taxon>Bacteria</taxon>
        <taxon>Pseudomonadati</taxon>
        <taxon>Acidobacteriota</taxon>
        <taxon>Terriglobia</taxon>
        <taxon>Bryobacterales</taxon>
        <taxon>Bryobacteraceae</taxon>
        <taxon>Paludibaculum</taxon>
    </lineage>
</organism>
<gene>
    <name evidence="1" type="ORF">IRI77_05610</name>
</gene>
<accession>A0A7S7NTA4</accession>
<dbReference type="EMBL" id="CP063849">
    <property type="protein sequence ID" value="QOY89431.1"/>
    <property type="molecule type" value="Genomic_DNA"/>
</dbReference>
<sequence length="264" mass="28865">MFSIHHISPKSIFTAWMFSIFLGAALPGQSGMAPRIGRYGDQMRIQLESGRPLAAAAEALEVQYGWQINYEDPPSYCPQEITNVTAQAKSIAGNAARVPVLKPVRFEPTFIQPVDPPTASERRAIVSRVVEAARKYIGRNYTFMEMGGSFDLIPSGFLDGNCKFVMRSSVMDTRITLPAGPRTFDRALQEFTAALSKAAGRPVGLGSAPLNLLGQTQLPLAPMGGPARSVLRRLIETSKRKLAWQLLVEPGNGMALLNLHQVQR</sequence>
<proteinExistence type="predicted"/>
<keyword evidence="2" id="KW-1185">Reference proteome</keyword>
<dbReference type="Proteomes" id="UP000593892">
    <property type="component" value="Chromosome"/>
</dbReference>
<reference evidence="1 2" key="1">
    <citation type="submission" date="2020-10" db="EMBL/GenBank/DDBJ databases">
        <title>Complete genome sequence of Paludibaculum fermentans P105T, a facultatively anaerobic acidobacterium capable of dissimilatory Fe(III) reduction.</title>
        <authorList>
            <person name="Dedysh S.N."/>
            <person name="Beletsky A.V."/>
            <person name="Kulichevskaya I.S."/>
            <person name="Mardanov A.V."/>
            <person name="Ravin N.V."/>
        </authorList>
    </citation>
    <scope>NUCLEOTIDE SEQUENCE [LARGE SCALE GENOMIC DNA]</scope>
    <source>
        <strain evidence="1 2">P105</strain>
    </source>
</reference>
<dbReference type="AlphaFoldDB" id="A0A7S7NTA4"/>
<evidence type="ECO:0000313" key="2">
    <source>
        <dbReference type="Proteomes" id="UP000593892"/>
    </source>
</evidence>